<dbReference type="EMBL" id="JAKKPZ010000408">
    <property type="protein sequence ID" value="KAI1695386.1"/>
    <property type="molecule type" value="Genomic_DNA"/>
</dbReference>
<reference evidence="4" key="1">
    <citation type="submission" date="2022-01" db="EMBL/GenBank/DDBJ databases">
        <title>Genome Sequence Resource for Two Populations of Ditylenchus destructor, the Migratory Endoparasitic Phytonematode.</title>
        <authorList>
            <person name="Zhang H."/>
            <person name="Lin R."/>
            <person name="Xie B."/>
        </authorList>
    </citation>
    <scope>NUCLEOTIDE SEQUENCE</scope>
    <source>
        <strain evidence="4">BazhouSP</strain>
    </source>
</reference>
<accession>A0AAD4QX46</accession>
<keyword evidence="5" id="KW-1185">Reference proteome</keyword>
<evidence type="ECO:0000313" key="4">
    <source>
        <dbReference type="EMBL" id="KAI1695386.1"/>
    </source>
</evidence>
<dbReference type="Proteomes" id="UP001201812">
    <property type="component" value="Unassembled WGS sequence"/>
</dbReference>
<feature type="region of interest" description="Disordered" evidence="2">
    <location>
        <begin position="50"/>
        <end position="73"/>
    </location>
</feature>
<evidence type="ECO:0000259" key="3">
    <source>
        <dbReference type="PROSITE" id="PS51034"/>
    </source>
</evidence>
<dbReference type="InterPro" id="IPR001507">
    <property type="entry name" value="ZP_dom"/>
</dbReference>
<sequence>MQTSIVLQVAIGDPLYHKWKCSYGRSSDGDPIQSPFCIMVHNCTVSNSISDENGQNRRNSNTKRTRIDDDEQKGVRDWLRPQPILVEIIDEFGCSTWPGLMPNIHYNGDLSAGLEVNAFSLDIDKPVVFFKCNIRQLLKLNGVCRRPQCALSNREDTSDFYD</sequence>
<organism evidence="4 5">
    <name type="scientific">Ditylenchus destructor</name>
    <dbReference type="NCBI Taxonomy" id="166010"/>
    <lineage>
        <taxon>Eukaryota</taxon>
        <taxon>Metazoa</taxon>
        <taxon>Ecdysozoa</taxon>
        <taxon>Nematoda</taxon>
        <taxon>Chromadorea</taxon>
        <taxon>Rhabditida</taxon>
        <taxon>Tylenchina</taxon>
        <taxon>Tylenchomorpha</taxon>
        <taxon>Sphaerularioidea</taxon>
        <taxon>Anguinidae</taxon>
        <taxon>Anguininae</taxon>
        <taxon>Ditylenchus</taxon>
    </lineage>
</organism>
<feature type="compositionally biased region" description="Polar residues" evidence="2">
    <location>
        <begin position="50"/>
        <end position="59"/>
    </location>
</feature>
<keyword evidence="1" id="KW-0732">Signal</keyword>
<feature type="domain" description="ZP" evidence="3">
    <location>
        <begin position="1"/>
        <end position="156"/>
    </location>
</feature>
<comment type="caution">
    <text evidence="4">The sequence shown here is derived from an EMBL/GenBank/DDBJ whole genome shotgun (WGS) entry which is preliminary data.</text>
</comment>
<gene>
    <name evidence="4" type="ORF">DdX_19602</name>
</gene>
<dbReference type="InterPro" id="IPR057475">
    <property type="entry name" value="CUT_C"/>
</dbReference>
<evidence type="ECO:0000256" key="2">
    <source>
        <dbReference type="SAM" id="MobiDB-lite"/>
    </source>
</evidence>
<evidence type="ECO:0000256" key="1">
    <source>
        <dbReference type="ARBA" id="ARBA00022729"/>
    </source>
</evidence>
<dbReference type="PROSITE" id="PS51034">
    <property type="entry name" value="ZP_2"/>
    <property type="match status" value="1"/>
</dbReference>
<proteinExistence type="predicted"/>
<name>A0AAD4QX46_9BILA</name>
<dbReference type="Pfam" id="PF25301">
    <property type="entry name" value="CUT_C"/>
    <property type="match status" value="1"/>
</dbReference>
<dbReference type="PANTHER" id="PTHR22907">
    <property type="entry name" value="GH04558P"/>
    <property type="match status" value="1"/>
</dbReference>
<dbReference type="AlphaFoldDB" id="A0AAD4QX46"/>
<dbReference type="PANTHER" id="PTHR22907:SF34">
    <property type="entry name" value="ZP DOMAIN-CONTAINING PROTEIN"/>
    <property type="match status" value="1"/>
</dbReference>
<protein>
    <submittedName>
        <fullName evidence="4">Cuticlin 1</fullName>
    </submittedName>
</protein>
<dbReference type="InterPro" id="IPR051962">
    <property type="entry name" value="Cuticlin"/>
</dbReference>
<evidence type="ECO:0000313" key="5">
    <source>
        <dbReference type="Proteomes" id="UP001201812"/>
    </source>
</evidence>